<dbReference type="Proteomes" id="UP000826550">
    <property type="component" value="Chromosome"/>
</dbReference>
<reference evidence="9 10" key="1">
    <citation type="submission" date="2020-01" db="EMBL/GenBank/DDBJ databases">
        <title>Vast differences in strain-level diversity in the gut microbiota of two closely related honey bee species.</title>
        <authorList>
            <person name="Ellegaard K.M."/>
            <person name="Suenami S."/>
            <person name="Miyazaki R."/>
            <person name="Engel P."/>
        </authorList>
    </citation>
    <scope>NUCLEOTIDE SEQUENCE [LARGE SCALE GENOMIC DNA]</scope>
    <source>
        <strain evidence="9 10">ESL0416</strain>
    </source>
</reference>
<evidence type="ECO:0000313" key="9">
    <source>
        <dbReference type="EMBL" id="QYN53678.1"/>
    </source>
</evidence>
<evidence type="ECO:0000256" key="5">
    <source>
        <dbReference type="ARBA" id="ARBA00022683"/>
    </source>
</evidence>
<evidence type="ECO:0000256" key="3">
    <source>
        <dbReference type="ARBA" id="ARBA00022597"/>
    </source>
</evidence>
<dbReference type="InterPro" id="IPR003501">
    <property type="entry name" value="PTS_EIIB_2/3"/>
</dbReference>
<dbReference type="PANTHER" id="PTHR34581:SF2">
    <property type="entry name" value="PTS SYSTEM N,N'-DIACETYLCHITOBIOSE-SPECIFIC EIIB COMPONENT"/>
    <property type="match status" value="1"/>
</dbReference>
<dbReference type="RefSeq" id="WP_220220328.1">
    <property type="nucleotide sequence ID" value="NZ_CP048268.1"/>
</dbReference>
<accession>A0ABX8W855</accession>
<keyword evidence="10" id="KW-1185">Reference proteome</keyword>
<evidence type="ECO:0000259" key="8">
    <source>
        <dbReference type="PROSITE" id="PS51100"/>
    </source>
</evidence>
<feature type="modified residue" description="Phosphocysteine; by EIIA" evidence="7">
    <location>
        <position position="7"/>
    </location>
</feature>
<evidence type="ECO:0000256" key="6">
    <source>
        <dbReference type="ARBA" id="ARBA00022777"/>
    </source>
</evidence>
<keyword evidence="4" id="KW-0808">Transferase</keyword>
<protein>
    <submittedName>
        <fullName evidence="9">PTS sugar transporter</fullName>
    </submittedName>
</protein>
<organism evidence="9 10">
    <name type="scientific">Lactobacillus panisapium</name>
    <dbReference type="NCBI Taxonomy" id="2012495"/>
    <lineage>
        <taxon>Bacteria</taxon>
        <taxon>Bacillati</taxon>
        <taxon>Bacillota</taxon>
        <taxon>Bacilli</taxon>
        <taxon>Lactobacillales</taxon>
        <taxon>Lactobacillaceae</taxon>
        <taxon>Lactobacillus</taxon>
    </lineage>
</organism>
<dbReference type="InterPro" id="IPR013012">
    <property type="entry name" value="PTS_EIIB_3"/>
</dbReference>
<keyword evidence="1" id="KW-0813">Transport</keyword>
<evidence type="ECO:0000313" key="10">
    <source>
        <dbReference type="Proteomes" id="UP000826550"/>
    </source>
</evidence>
<dbReference type="PANTHER" id="PTHR34581">
    <property type="entry name" value="PTS SYSTEM N,N'-DIACETYLCHITOBIOSE-SPECIFIC EIIB COMPONENT"/>
    <property type="match status" value="1"/>
</dbReference>
<keyword evidence="2" id="KW-0597">Phosphoprotein</keyword>
<evidence type="ECO:0000256" key="2">
    <source>
        <dbReference type="ARBA" id="ARBA00022553"/>
    </source>
</evidence>
<proteinExistence type="predicted"/>
<dbReference type="Gene3D" id="3.40.50.2300">
    <property type="match status" value="1"/>
</dbReference>
<name>A0ABX8W855_9LACO</name>
<keyword evidence="6" id="KW-0418">Kinase</keyword>
<dbReference type="PROSITE" id="PS51100">
    <property type="entry name" value="PTS_EIIB_TYPE_3"/>
    <property type="match status" value="1"/>
</dbReference>
<keyword evidence="3 9" id="KW-0762">Sugar transport</keyword>
<gene>
    <name evidence="9" type="ORF">GYM71_09710</name>
</gene>
<sequence length="102" mass="11494">MNILLACGGGMSSSILATALTKEAAKNQQNWHVHETSIDKVADDLNEGDYQLILLAPQVSFKKKDFEEEAEQKHAKFILIPMTMYNPAKVDKLYELIIKETK</sequence>
<dbReference type="InterPro" id="IPR051819">
    <property type="entry name" value="PTS_sugar-specific_EIIB"/>
</dbReference>
<evidence type="ECO:0000256" key="1">
    <source>
        <dbReference type="ARBA" id="ARBA00022448"/>
    </source>
</evidence>
<dbReference type="EMBL" id="CP048268">
    <property type="protein sequence ID" value="QYN53678.1"/>
    <property type="molecule type" value="Genomic_DNA"/>
</dbReference>
<keyword evidence="5" id="KW-0598">Phosphotransferase system</keyword>
<dbReference type="InterPro" id="IPR036095">
    <property type="entry name" value="PTS_EIIB-like_sf"/>
</dbReference>
<evidence type="ECO:0000256" key="4">
    <source>
        <dbReference type="ARBA" id="ARBA00022679"/>
    </source>
</evidence>
<dbReference type="Pfam" id="PF02302">
    <property type="entry name" value="PTS_IIB"/>
    <property type="match status" value="1"/>
</dbReference>
<feature type="domain" description="PTS EIIB type-3" evidence="8">
    <location>
        <begin position="1"/>
        <end position="102"/>
    </location>
</feature>
<evidence type="ECO:0000256" key="7">
    <source>
        <dbReference type="PROSITE-ProRule" id="PRU00423"/>
    </source>
</evidence>
<dbReference type="SUPFAM" id="SSF52794">
    <property type="entry name" value="PTS system IIB component-like"/>
    <property type="match status" value="1"/>
</dbReference>